<dbReference type="Pfam" id="PF02517">
    <property type="entry name" value="Rce1-like"/>
    <property type="match status" value="1"/>
</dbReference>
<keyword evidence="1" id="KW-0472">Membrane</keyword>
<dbReference type="InterPro" id="IPR003675">
    <property type="entry name" value="Rce1/LyrA-like_dom"/>
</dbReference>
<feature type="transmembrane region" description="Helical" evidence="1">
    <location>
        <begin position="194"/>
        <end position="220"/>
    </location>
</feature>
<protein>
    <recommendedName>
        <fullName evidence="2">CAAX prenyl protease 2/Lysostaphin resistance protein A-like domain-containing protein</fullName>
    </recommendedName>
</protein>
<organism evidence="3 4">
    <name type="scientific">Clostridium tagluense</name>
    <dbReference type="NCBI Taxonomy" id="360422"/>
    <lineage>
        <taxon>Bacteria</taxon>
        <taxon>Bacillati</taxon>
        <taxon>Bacillota</taxon>
        <taxon>Clostridia</taxon>
        <taxon>Eubacteriales</taxon>
        <taxon>Clostridiaceae</taxon>
        <taxon>Clostridium</taxon>
    </lineage>
</organism>
<keyword evidence="1" id="KW-1133">Transmembrane helix</keyword>
<evidence type="ECO:0000256" key="1">
    <source>
        <dbReference type="SAM" id="Phobius"/>
    </source>
</evidence>
<gene>
    <name evidence="3" type="ORF">Ctaglu_01120</name>
</gene>
<feature type="domain" description="CAAX prenyl protease 2/Lysostaphin resistance protein A-like" evidence="2">
    <location>
        <begin position="136"/>
        <end position="224"/>
    </location>
</feature>
<dbReference type="AlphaFoldDB" id="A0A401UG82"/>
<keyword evidence="4" id="KW-1185">Reference proteome</keyword>
<feature type="transmembrane region" description="Helical" evidence="1">
    <location>
        <begin position="241"/>
        <end position="263"/>
    </location>
</feature>
<name>A0A401UG82_9CLOT</name>
<sequence length="278" mass="30946">MKFLRNIENGAINIKRMGIIKGFLVVLLSILLEVLGQVPVEIKNLFSGRFEKALPYVIFAFGVIFKYYVVIILLKCLSNSRNEQKLKYHLNPMSFLFTAIMIIAFRLVFDNSLTLWVSRISMPDFINGAFEELTVSPIILILSSAVVAPIYEEIIFRGILLKGMAKKINPIIALVVSALFFAVVHLNVPQGINAFLLGLVIGFIYLTTGSIYLSIFAHFINNLLALSVSSRFALIGGEHALGIHGVLFILGVVLLVIACIGYQQNKIRKVPDIYIINS</sequence>
<evidence type="ECO:0000313" key="3">
    <source>
        <dbReference type="EMBL" id="GCD08489.1"/>
    </source>
</evidence>
<evidence type="ECO:0000313" key="4">
    <source>
        <dbReference type="Proteomes" id="UP000287872"/>
    </source>
</evidence>
<dbReference type="GO" id="GO:0080120">
    <property type="term" value="P:CAAX-box protein maturation"/>
    <property type="evidence" value="ECO:0007669"/>
    <property type="project" value="UniProtKB-ARBA"/>
</dbReference>
<dbReference type="PANTHER" id="PTHR36435">
    <property type="entry name" value="SLR1288 PROTEIN"/>
    <property type="match status" value="1"/>
</dbReference>
<feature type="transmembrane region" description="Helical" evidence="1">
    <location>
        <begin position="56"/>
        <end position="77"/>
    </location>
</feature>
<dbReference type="InterPro" id="IPR052710">
    <property type="entry name" value="CAAX_protease"/>
</dbReference>
<accession>A0A401UG82</accession>
<dbReference type="EMBL" id="BHYK01000001">
    <property type="protein sequence ID" value="GCD08489.1"/>
    <property type="molecule type" value="Genomic_DNA"/>
</dbReference>
<proteinExistence type="predicted"/>
<evidence type="ECO:0000259" key="2">
    <source>
        <dbReference type="Pfam" id="PF02517"/>
    </source>
</evidence>
<keyword evidence="1" id="KW-0812">Transmembrane</keyword>
<feature type="transmembrane region" description="Helical" evidence="1">
    <location>
        <begin position="89"/>
        <end position="109"/>
    </location>
</feature>
<dbReference type="GO" id="GO:0004175">
    <property type="term" value="F:endopeptidase activity"/>
    <property type="evidence" value="ECO:0007669"/>
    <property type="project" value="UniProtKB-ARBA"/>
</dbReference>
<dbReference type="Proteomes" id="UP000287872">
    <property type="component" value="Unassembled WGS sequence"/>
</dbReference>
<dbReference type="RefSeq" id="WP_124997006.1">
    <property type="nucleotide sequence ID" value="NZ_BHYK01000001.1"/>
</dbReference>
<feature type="transmembrane region" description="Helical" evidence="1">
    <location>
        <begin position="171"/>
        <end position="188"/>
    </location>
</feature>
<comment type="caution">
    <text evidence="3">The sequence shown here is derived from an EMBL/GenBank/DDBJ whole genome shotgun (WGS) entry which is preliminary data.</text>
</comment>
<reference evidence="3 4" key="1">
    <citation type="submission" date="2018-11" db="EMBL/GenBank/DDBJ databases">
        <title>Genome sequencing and assembly of Clostridium tagluense strain A121.</title>
        <authorList>
            <person name="Murakami T."/>
            <person name="Segawa T."/>
            <person name="Shcherbakova V.A."/>
            <person name="Mori H."/>
            <person name="Yoshimura Y."/>
        </authorList>
    </citation>
    <scope>NUCLEOTIDE SEQUENCE [LARGE SCALE GENOMIC DNA]</scope>
    <source>
        <strain evidence="3 4">A121</strain>
    </source>
</reference>
<dbReference type="PANTHER" id="PTHR36435:SF1">
    <property type="entry name" value="CAAX AMINO TERMINAL PROTEASE FAMILY PROTEIN"/>
    <property type="match status" value="1"/>
</dbReference>
<dbReference type="OrthoDB" id="4177129at2"/>